<dbReference type="Proteomes" id="UP000430120">
    <property type="component" value="Unassembled WGS sequence"/>
</dbReference>
<protein>
    <submittedName>
        <fullName evidence="3">NTP transferase domain-containing protein</fullName>
    </submittedName>
</protein>
<dbReference type="InterPro" id="IPR029044">
    <property type="entry name" value="Nucleotide-diphossugar_trans"/>
</dbReference>
<comment type="caution">
    <text evidence="3">The sequence shown here is derived from an EMBL/GenBank/DDBJ whole genome shotgun (WGS) entry which is preliminary data.</text>
</comment>
<proteinExistence type="predicted"/>
<dbReference type="RefSeq" id="WP_151123710.1">
    <property type="nucleotide sequence ID" value="NZ_CP088081.1"/>
</dbReference>
<evidence type="ECO:0000313" key="3">
    <source>
        <dbReference type="EMBL" id="KAB0583334.1"/>
    </source>
</evidence>
<name>A0A643FDR6_IDEDE</name>
<keyword evidence="3" id="KW-0808">Transferase</keyword>
<dbReference type="GO" id="GO:0016779">
    <property type="term" value="F:nucleotidyltransferase activity"/>
    <property type="evidence" value="ECO:0007669"/>
    <property type="project" value="UniProtKB-ARBA"/>
</dbReference>
<dbReference type="SUPFAM" id="SSF53448">
    <property type="entry name" value="Nucleotide-diphospho-sugar transferases"/>
    <property type="match status" value="1"/>
</dbReference>
<sequence>MSAIPAVIVIVPQAAPGQRGAAQRPAVSEALGERSVLAHTLHNVMASSLPMIVVTPPELAEEASRWVARRDVLVQEARPGPAGPREFHALARGVAARPDASGWLLLPADKPLVRPTVLQAVARALDDHAVAYAAHRGQRGFPLGFGTELFSELLRLEEDDGVRRLLVRYPAVSVPVDDPGVLQPLDSEADLVGLRARWPEVAAMSAHG</sequence>
<dbReference type="OrthoDB" id="5298793at2"/>
<feature type="domain" description="MobA-like NTP transferase" evidence="2">
    <location>
        <begin position="31"/>
        <end position="169"/>
    </location>
</feature>
<dbReference type="EMBL" id="VZPB01000015">
    <property type="protein sequence ID" value="KAB0583334.1"/>
    <property type="molecule type" value="Genomic_DNA"/>
</dbReference>
<organism evidence="3 4">
    <name type="scientific">Ideonella dechloratans</name>
    <dbReference type="NCBI Taxonomy" id="36863"/>
    <lineage>
        <taxon>Bacteria</taxon>
        <taxon>Pseudomonadati</taxon>
        <taxon>Pseudomonadota</taxon>
        <taxon>Betaproteobacteria</taxon>
        <taxon>Burkholderiales</taxon>
        <taxon>Sphaerotilaceae</taxon>
        <taxon>Ideonella</taxon>
    </lineage>
</organism>
<evidence type="ECO:0000256" key="1">
    <source>
        <dbReference type="ARBA" id="ARBA00022842"/>
    </source>
</evidence>
<dbReference type="PANTHER" id="PTHR43777:SF1">
    <property type="entry name" value="MOLYBDENUM COFACTOR CYTIDYLYLTRANSFERASE"/>
    <property type="match status" value="1"/>
</dbReference>
<dbReference type="InterPro" id="IPR025877">
    <property type="entry name" value="MobA-like_NTP_Trfase"/>
</dbReference>
<keyword evidence="4" id="KW-1185">Reference proteome</keyword>
<reference evidence="3 4" key="1">
    <citation type="submission" date="2019-09" db="EMBL/GenBank/DDBJ databases">
        <title>Draft genome sequences of 48 bacterial type strains from the CCUG.</title>
        <authorList>
            <person name="Tunovic T."/>
            <person name="Pineiro-Iglesias B."/>
            <person name="Unosson C."/>
            <person name="Inganas E."/>
            <person name="Ohlen M."/>
            <person name="Cardew S."/>
            <person name="Jensie-Markopoulos S."/>
            <person name="Salva-Serra F."/>
            <person name="Jaen-Luchoro D."/>
            <person name="Karlsson R."/>
            <person name="Svensson-Stadler L."/>
            <person name="Chun J."/>
            <person name="Moore E."/>
        </authorList>
    </citation>
    <scope>NUCLEOTIDE SEQUENCE [LARGE SCALE GENOMIC DNA]</scope>
    <source>
        <strain evidence="3 4">CCUG 30977</strain>
    </source>
</reference>
<dbReference type="Gene3D" id="3.90.550.10">
    <property type="entry name" value="Spore Coat Polysaccharide Biosynthesis Protein SpsA, Chain A"/>
    <property type="match status" value="1"/>
</dbReference>
<gene>
    <name evidence="3" type="ORF">F7Q92_08440</name>
</gene>
<accession>A0A643FDR6</accession>
<evidence type="ECO:0000313" key="4">
    <source>
        <dbReference type="Proteomes" id="UP000430120"/>
    </source>
</evidence>
<dbReference type="PANTHER" id="PTHR43777">
    <property type="entry name" value="MOLYBDENUM COFACTOR CYTIDYLYLTRANSFERASE"/>
    <property type="match status" value="1"/>
</dbReference>
<dbReference type="Pfam" id="PF12804">
    <property type="entry name" value="NTP_transf_3"/>
    <property type="match status" value="1"/>
</dbReference>
<evidence type="ECO:0000259" key="2">
    <source>
        <dbReference type="Pfam" id="PF12804"/>
    </source>
</evidence>
<keyword evidence="1" id="KW-0460">Magnesium</keyword>
<dbReference type="AlphaFoldDB" id="A0A643FDR6"/>